<dbReference type="EMBL" id="JAAAXJ010000020">
    <property type="protein sequence ID" value="NBJ26883.1"/>
    <property type="molecule type" value="Genomic_DNA"/>
</dbReference>
<dbReference type="Gene3D" id="3.30.70.1290">
    <property type="entry name" value="Transposase IS200-like"/>
    <property type="match status" value="1"/>
</dbReference>
<keyword evidence="3" id="KW-1185">Reference proteome</keyword>
<evidence type="ECO:0000313" key="2">
    <source>
        <dbReference type="EMBL" id="NBJ26883.1"/>
    </source>
</evidence>
<dbReference type="NCBIfam" id="NF033573">
    <property type="entry name" value="transpos_IS200"/>
    <property type="match status" value="1"/>
</dbReference>
<dbReference type="SMART" id="SM01321">
    <property type="entry name" value="Y1_Tnp"/>
    <property type="match status" value="1"/>
</dbReference>
<comment type="caution">
    <text evidence="2">The sequence shown here is derived from an EMBL/GenBank/DDBJ whole genome shotgun (WGS) entry which is preliminary data.</text>
</comment>
<dbReference type="Pfam" id="PF01797">
    <property type="entry name" value="Y1_Tnp"/>
    <property type="match status" value="1"/>
</dbReference>
<accession>A0ABW9Z6P2</accession>
<name>A0ABW9Z6P2_9HYPH</name>
<evidence type="ECO:0000259" key="1">
    <source>
        <dbReference type="SMART" id="SM01321"/>
    </source>
</evidence>
<evidence type="ECO:0000313" key="3">
    <source>
        <dbReference type="Proteomes" id="UP000818323"/>
    </source>
</evidence>
<dbReference type="PANTHER" id="PTHR33360">
    <property type="entry name" value="TRANSPOSASE FOR INSERTION SEQUENCE ELEMENT IS200"/>
    <property type="match status" value="1"/>
</dbReference>
<proteinExistence type="predicted"/>
<dbReference type="RefSeq" id="WP_161725721.1">
    <property type="nucleotide sequence ID" value="NZ_JAAAXI010000023.1"/>
</dbReference>
<protein>
    <submittedName>
        <fullName evidence="2">IS200/IS605 family transposase</fullName>
    </submittedName>
</protein>
<gene>
    <name evidence="2" type="primary">tnpA</name>
    <name evidence="2" type="ORF">GR303_21360</name>
</gene>
<dbReference type="PANTHER" id="PTHR33360:SF2">
    <property type="entry name" value="TRANSPOSASE FOR INSERTION SEQUENCE ELEMENT IS200"/>
    <property type="match status" value="1"/>
</dbReference>
<feature type="domain" description="Transposase IS200-like" evidence="1">
    <location>
        <begin position="3"/>
        <end position="91"/>
    </location>
</feature>
<organism evidence="2 3">
    <name type="scientific">Microvirga arsenatis</name>
    <dbReference type="NCBI Taxonomy" id="2692265"/>
    <lineage>
        <taxon>Bacteria</taxon>
        <taxon>Pseudomonadati</taxon>
        <taxon>Pseudomonadota</taxon>
        <taxon>Alphaproteobacteria</taxon>
        <taxon>Hyphomicrobiales</taxon>
        <taxon>Methylobacteriaceae</taxon>
        <taxon>Microvirga</taxon>
    </lineage>
</organism>
<dbReference type="SUPFAM" id="SSF143422">
    <property type="entry name" value="Transposase IS200-like"/>
    <property type="match status" value="1"/>
</dbReference>
<dbReference type="InterPro" id="IPR002686">
    <property type="entry name" value="Transposase_17"/>
</dbReference>
<dbReference type="Proteomes" id="UP000818323">
    <property type="component" value="Unassembled WGS sequence"/>
</dbReference>
<sequence length="98" mass="11177">MHVRGAHDVAVPLEPALFAVETDFNHVHVFVSAPPRWAPAQIANLLKGYTSRYLHEQFPELKRICGRDQSWTQTYYVGTAEQVAAEAIQRNIKEFRGK</sequence>
<reference evidence="2 3" key="1">
    <citation type="submission" date="2020-01" db="EMBL/GenBank/DDBJ databases">
        <title>Microvirga sp. nov., an arsenate reduction bacterium isolated from Tibet hotspring sediments.</title>
        <authorList>
            <person name="Yuan C.-G."/>
        </authorList>
    </citation>
    <scope>NUCLEOTIDE SEQUENCE [LARGE SCALE GENOMIC DNA]</scope>
    <source>
        <strain evidence="2 3">SYSU G3D203</strain>
    </source>
</reference>
<dbReference type="InterPro" id="IPR036515">
    <property type="entry name" value="Transposase_17_sf"/>
</dbReference>